<dbReference type="PANTHER" id="PTHR47894:SF1">
    <property type="entry name" value="HTH-TYPE TRANSCRIPTIONAL REGULATOR VQSM"/>
    <property type="match status" value="1"/>
</dbReference>
<dbReference type="Pfam" id="PF12625">
    <property type="entry name" value="Arabinose_bd"/>
    <property type="match status" value="1"/>
</dbReference>
<dbReference type="Gene3D" id="1.10.10.60">
    <property type="entry name" value="Homeodomain-like"/>
    <property type="match status" value="1"/>
</dbReference>
<keyword evidence="3" id="KW-0804">Transcription</keyword>
<dbReference type="OrthoDB" id="9805730at2"/>
<evidence type="ECO:0000313" key="5">
    <source>
        <dbReference type="EMBL" id="RWY41398.1"/>
    </source>
</evidence>
<dbReference type="SMART" id="SM00342">
    <property type="entry name" value="HTH_ARAC"/>
    <property type="match status" value="1"/>
</dbReference>
<feature type="domain" description="HTH araC/xylS-type" evidence="4">
    <location>
        <begin position="245"/>
        <end position="342"/>
    </location>
</feature>
<dbReference type="InterPro" id="IPR032687">
    <property type="entry name" value="AraC-type_N"/>
</dbReference>
<dbReference type="PANTHER" id="PTHR47894">
    <property type="entry name" value="HTH-TYPE TRANSCRIPTIONAL REGULATOR GADX"/>
    <property type="match status" value="1"/>
</dbReference>
<dbReference type="GO" id="GO:0005829">
    <property type="term" value="C:cytosol"/>
    <property type="evidence" value="ECO:0007669"/>
    <property type="project" value="TreeGrafter"/>
</dbReference>
<keyword evidence="1" id="KW-0805">Transcription regulation</keyword>
<dbReference type="InterPro" id="IPR009057">
    <property type="entry name" value="Homeodomain-like_sf"/>
</dbReference>
<reference evidence="5 6" key="1">
    <citation type="journal article" date="2015" name="Int. J. Syst. Evol. Microbiol.">
        <title>Gemmobacter intermedius sp. nov., isolated from a white stork (Ciconia ciconia).</title>
        <authorList>
            <person name="Kampfer P."/>
            <person name="Jerzak L."/>
            <person name="Wilharm G."/>
            <person name="Golke J."/>
            <person name="Busse H.J."/>
            <person name="Glaeser S.P."/>
        </authorList>
    </citation>
    <scope>NUCLEOTIDE SEQUENCE [LARGE SCALE GENOMIC DNA]</scope>
    <source>
        <strain evidence="5 6">119/4</strain>
    </source>
</reference>
<keyword evidence="2" id="KW-0238">DNA-binding</keyword>
<evidence type="ECO:0000313" key="6">
    <source>
        <dbReference type="Proteomes" id="UP000287168"/>
    </source>
</evidence>
<dbReference type="GO" id="GO:0000976">
    <property type="term" value="F:transcription cis-regulatory region binding"/>
    <property type="evidence" value="ECO:0007669"/>
    <property type="project" value="TreeGrafter"/>
</dbReference>
<proteinExistence type="predicted"/>
<comment type="caution">
    <text evidence="5">The sequence shown here is derived from an EMBL/GenBank/DDBJ whole genome shotgun (WGS) entry which is preliminary data.</text>
</comment>
<dbReference type="AlphaFoldDB" id="A0A3S3V436"/>
<gene>
    <name evidence="5" type="ORF">EP867_09405</name>
</gene>
<dbReference type="InterPro" id="IPR018060">
    <property type="entry name" value="HTH_AraC"/>
</dbReference>
<accession>A0A3S3V436</accession>
<organism evidence="5 6">
    <name type="scientific">Falsigemmobacter intermedius</name>
    <dbReference type="NCBI Taxonomy" id="1553448"/>
    <lineage>
        <taxon>Bacteria</taxon>
        <taxon>Pseudomonadati</taxon>
        <taxon>Pseudomonadota</taxon>
        <taxon>Alphaproteobacteria</taxon>
        <taxon>Rhodobacterales</taxon>
        <taxon>Paracoccaceae</taxon>
        <taxon>Falsigemmobacter</taxon>
    </lineage>
</organism>
<evidence type="ECO:0000256" key="3">
    <source>
        <dbReference type="ARBA" id="ARBA00023163"/>
    </source>
</evidence>
<protein>
    <submittedName>
        <fullName evidence="5">AraC family transcriptional regulator</fullName>
    </submittedName>
</protein>
<dbReference type="RefSeq" id="WP_128488487.1">
    <property type="nucleotide sequence ID" value="NZ_JBHLXB010000002.1"/>
</dbReference>
<dbReference type="EMBL" id="SBLC01000011">
    <property type="protein sequence ID" value="RWY41398.1"/>
    <property type="molecule type" value="Genomic_DNA"/>
</dbReference>
<evidence type="ECO:0000256" key="2">
    <source>
        <dbReference type="ARBA" id="ARBA00023125"/>
    </source>
</evidence>
<dbReference type="Pfam" id="PF12833">
    <property type="entry name" value="HTH_18"/>
    <property type="match status" value="1"/>
</dbReference>
<name>A0A3S3V436_9RHOB</name>
<evidence type="ECO:0000256" key="1">
    <source>
        <dbReference type="ARBA" id="ARBA00023015"/>
    </source>
</evidence>
<dbReference type="PROSITE" id="PS01124">
    <property type="entry name" value="HTH_ARAC_FAMILY_2"/>
    <property type="match status" value="1"/>
</dbReference>
<dbReference type="GO" id="GO:0003700">
    <property type="term" value="F:DNA-binding transcription factor activity"/>
    <property type="evidence" value="ECO:0007669"/>
    <property type="project" value="InterPro"/>
</dbReference>
<evidence type="ECO:0000259" key="4">
    <source>
        <dbReference type="PROSITE" id="PS01124"/>
    </source>
</evidence>
<dbReference type="Proteomes" id="UP000287168">
    <property type="component" value="Unassembled WGS sequence"/>
</dbReference>
<sequence>MANIEERSDPVLRVVAADSAYLATLSADFIAEWLAALQRLLSAAELNAVLREAAISGREARVSHDQVVRLYRAVVARSGDEMMGLWSRPVRRGALKYLCTVVLEAQTLGGALHRFAQFWNLLLDDVQLSQPRPGVLRMTPLSAGLNRFAQMLLLKLSHGILSWLAGQELPLRDVRLPFDRPGFAADYAVIFPAPVHFAADFAELQFAPGVAALPVTRVHHDLSGFLARAPRDWIFTRHVAHALHLRLRAVLHERLADDPGLGEAARHLGLSARTLSRHLAGEGQSFQAIKDDLRRDIALRDLGGSLKPIETIAWELGFSSLAVFSRAFRAWTGETPAACRRRMQGRAQPVVK</sequence>
<dbReference type="SUPFAM" id="SSF46689">
    <property type="entry name" value="Homeodomain-like"/>
    <property type="match status" value="1"/>
</dbReference>
<keyword evidence="6" id="KW-1185">Reference proteome</keyword>